<dbReference type="RefSeq" id="WP_131918156.1">
    <property type="nucleotide sequence ID" value="NZ_JAOQNU010000004.1"/>
</dbReference>
<name>A0A4R2RX87_9FIRM</name>
<evidence type="ECO:0000313" key="5">
    <source>
        <dbReference type="Proteomes" id="UP000294813"/>
    </source>
</evidence>
<dbReference type="OrthoDB" id="9775557at2"/>
<proteinExistence type="inferred from homology"/>
<dbReference type="PANTHER" id="PTHR43039">
    <property type="entry name" value="ESTERASE-RELATED"/>
    <property type="match status" value="1"/>
</dbReference>
<evidence type="ECO:0000313" key="4">
    <source>
        <dbReference type="EMBL" id="TCP68123.1"/>
    </source>
</evidence>
<sequence>MKNILSRNNVNILGKGKKTILFGHGFGCDQNIWRLMIPYFEDDYRIVLFDYVGSGKADVAAYDPQRYSTLHGYARDVIEILEALAGDPVIFIGHSVSGMLGLLASIQRPGLFAALIMLGASPRYINDLPDYYGGFTDDEVSQLLDMMEQNFVGWASVNAAALMNQPEQPHLTEQLKAALSAENALVMHNFAKAIFLSDHRKYLAEATVPTLIVQCSEDSIVPIEVGTYLHNHIKNSVLKVTDTKGHYPHISQPQETAKMILNYITGTSVSGEP</sequence>
<evidence type="ECO:0000259" key="3">
    <source>
        <dbReference type="Pfam" id="PF00561"/>
    </source>
</evidence>
<feature type="domain" description="AB hydrolase-1" evidence="3">
    <location>
        <begin position="19"/>
        <end position="251"/>
    </location>
</feature>
<evidence type="ECO:0000256" key="1">
    <source>
        <dbReference type="ARBA" id="ARBA00008645"/>
    </source>
</evidence>
<dbReference type="InterPro" id="IPR000073">
    <property type="entry name" value="AB_hydrolase_1"/>
</dbReference>
<dbReference type="SUPFAM" id="SSF53474">
    <property type="entry name" value="alpha/beta-Hydrolases"/>
    <property type="match status" value="1"/>
</dbReference>
<dbReference type="Gene3D" id="3.40.50.1820">
    <property type="entry name" value="alpha/beta hydrolase"/>
    <property type="match status" value="1"/>
</dbReference>
<protein>
    <submittedName>
        <fullName evidence="4">Sigma-B regulation protein RsbQ</fullName>
    </submittedName>
</protein>
<comment type="similarity">
    <text evidence="1">Belongs to the AB hydrolase superfamily.</text>
</comment>
<gene>
    <name evidence="4" type="ORF">EDD73_10425</name>
</gene>
<dbReference type="GO" id="GO:0016787">
    <property type="term" value="F:hydrolase activity"/>
    <property type="evidence" value="ECO:0007669"/>
    <property type="project" value="UniProtKB-KW"/>
</dbReference>
<dbReference type="FunFam" id="3.40.50.1820:FF:000042">
    <property type="entry name" value="probable strigolactone esterase DAD2"/>
    <property type="match status" value="1"/>
</dbReference>
<reference evidence="4 5" key="1">
    <citation type="submission" date="2019-03" db="EMBL/GenBank/DDBJ databases">
        <title>Genomic Encyclopedia of Type Strains, Phase IV (KMG-IV): sequencing the most valuable type-strain genomes for metagenomic binning, comparative biology and taxonomic classification.</title>
        <authorList>
            <person name="Goeker M."/>
        </authorList>
    </citation>
    <scope>NUCLEOTIDE SEQUENCE [LARGE SCALE GENOMIC DNA]</scope>
    <source>
        <strain evidence="4 5">DSM 11170</strain>
    </source>
</reference>
<keyword evidence="2" id="KW-0378">Hydrolase</keyword>
<accession>A0A4R2RX87</accession>
<evidence type="ECO:0000256" key="2">
    <source>
        <dbReference type="ARBA" id="ARBA00022801"/>
    </source>
</evidence>
<comment type="caution">
    <text evidence="4">The sequence shown here is derived from an EMBL/GenBank/DDBJ whole genome shotgun (WGS) entry which is preliminary data.</text>
</comment>
<dbReference type="AlphaFoldDB" id="A0A4R2RX87"/>
<keyword evidence="5" id="KW-1185">Reference proteome</keyword>
<organism evidence="4 5">
    <name type="scientific">Heliophilum fasciatum</name>
    <dbReference type="NCBI Taxonomy" id="35700"/>
    <lineage>
        <taxon>Bacteria</taxon>
        <taxon>Bacillati</taxon>
        <taxon>Bacillota</taxon>
        <taxon>Clostridia</taxon>
        <taxon>Eubacteriales</taxon>
        <taxon>Heliobacteriaceae</taxon>
        <taxon>Heliophilum</taxon>
    </lineage>
</organism>
<dbReference type="Proteomes" id="UP000294813">
    <property type="component" value="Unassembled WGS sequence"/>
</dbReference>
<dbReference type="InterPro" id="IPR029058">
    <property type="entry name" value="AB_hydrolase_fold"/>
</dbReference>
<dbReference type="PRINTS" id="PR00111">
    <property type="entry name" value="ABHYDROLASE"/>
</dbReference>
<dbReference type="Pfam" id="PF00561">
    <property type="entry name" value="Abhydrolase_1"/>
    <property type="match status" value="1"/>
</dbReference>
<dbReference type="EMBL" id="SLXT01000004">
    <property type="protein sequence ID" value="TCP68123.1"/>
    <property type="molecule type" value="Genomic_DNA"/>
</dbReference>